<gene>
    <name evidence="7" type="ORF">HMPREF1541_06588</name>
</gene>
<dbReference type="Gene3D" id="1.20.58.340">
    <property type="entry name" value="Magnesium transport protein CorA, transmembrane region"/>
    <property type="match status" value="1"/>
</dbReference>
<dbReference type="eggNOG" id="ENOG502RJY5">
    <property type="taxonomic scope" value="Eukaryota"/>
</dbReference>
<evidence type="ECO:0000256" key="3">
    <source>
        <dbReference type="ARBA" id="ARBA00022989"/>
    </source>
</evidence>
<keyword evidence="3 6" id="KW-1133">Transmembrane helix</keyword>
<dbReference type="GO" id="GO:0050897">
    <property type="term" value="F:cobalt ion binding"/>
    <property type="evidence" value="ECO:0007669"/>
    <property type="project" value="TreeGrafter"/>
</dbReference>
<dbReference type="STRING" id="1220924.W2RQ04"/>
<dbReference type="PANTHER" id="PTHR46494:SF1">
    <property type="entry name" value="CORA FAMILY METAL ION TRANSPORTER (EUROFUNG)"/>
    <property type="match status" value="1"/>
</dbReference>
<comment type="subcellular location">
    <subcellularLocation>
        <location evidence="1">Cell membrane</location>
        <topology evidence="1">Multi-pass membrane protein</topology>
    </subcellularLocation>
</comment>
<dbReference type="GO" id="GO:0005886">
    <property type="term" value="C:plasma membrane"/>
    <property type="evidence" value="ECO:0007669"/>
    <property type="project" value="UniProtKB-SubCell"/>
</dbReference>
<sequence length="649" mass="73310">MKLEEGRAVRPPLIHEEEVSQSFLNNYFIGQNNNLPQTLTRADTGLSPLEQYADRREFPSLHPGEKWGERRPTETLDTIMVPGGFQKPFDEPDNDQQAELEKQWPEPNASTADGLSDGQAQTRLQRLPQDVRKERSAMSRWYHMALRRSAVKPGPYSGLDFAASLPTEHASSILSRAGSSLDSTRLIYVVEYRHEADILSGSSPRPFKTMASLRQYLKAADTDAILRLIYTCNDEQAVDCLSSDFGISSSSVQYGERNFRDWMQEDRSSRRAAGKAVRWRPALDTARNLICSAFAVDFGRPLVSRVAKSAKTSRARLSESRQRQRAAVYMQRPSTSKIPGARVTRFSTGVRSLPEYAACPTIIISEYSSNGVGRIITERSLLGVGVSGAEKAQAVTKTIEEILSHLFEGIWQLWETQIMLLHEPHAELEDFIWSQPADSSRAREVWSMSQKLHTMLKHINRHASLFEAVQEDFKIFTERNEHQDWLEPLLDEFRQLSETIHVDYVQPLEHMIDLMYKSVTIRDSRQSLELNASLWRLSWITFIFLPLTFLSGFFGMNVSLFAHNPSIRWYFVSAVPLLVLVVAFWFGVRNLAPGSKRMGGGNAAAELEYLRNGTVPSEVDFGGDEGDSNGDARHTLRKSLARFSGGRAT</sequence>
<feature type="region of interest" description="Disordered" evidence="5">
    <location>
        <begin position="79"/>
        <end position="131"/>
    </location>
</feature>
<evidence type="ECO:0000256" key="6">
    <source>
        <dbReference type="SAM" id="Phobius"/>
    </source>
</evidence>
<dbReference type="GO" id="GO:0015095">
    <property type="term" value="F:magnesium ion transmembrane transporter activity"/>
    <property type="evidence" value="ECO:0007669"/>
    <property type="project" value="TreeGrafter"/>
</dbReference>
<reference evidence="7 8" key="1">
    <citation type="submission" date="2013-03" db="EMBL/GenBank/DDBJ databases">
        <title>The Genome Sequence of Phialophora europaea CBS 101466.</title>
        <authorList>
            <consortium name="The Broad Institute Genomics Platform"/>
            <person name="Cuomo C."/>
            <person name="de Hoog S."/>
            <person name="Gorbushina A."/>
            <person name="Walker B."/>
            <person name="Young S.K."/>
            <person name="Zeng Q."/>
            <person name="Gargeya S."/>
            <person name="Fitzgerald M."/>
            <person name="Haas B."/>
            <person name="Abouelleil A."/>
            <person name="Allen A.W."/>
            <person name="Alvarado L."/>
            <person name="Arachchi H.M."/>
            <person name="Berlin A.M."/>
            <person name="Chapman S.B."/>
            <person name="Gainer-Dewar J."/>
            <person name="Goldberg J."/>
            <person name="Griggs A."/>
            <person name="Gujja S."/>
            <person name="Hansen M."/>
            <person name="Howarth C."/>
            <person name="Imamovic A."/>
            <person name="Ireland A."/>
            <person name="Larimer J."/>
            <person name="McCowan C."/>
            <person name="Murphy C."/>
            <person name="Pearson M."/>
            <person name="Poon T.W."/>
            <person name="Priest M."/>
            <person name="Roberts A."/>
            <person name="Saif S."/>
            <person name="Shea T."/>
            <person name="Sisk P."/>
            <person name="Sykes S."/>
            <person name="Wortman J."/>
            <person name="Nusbaum C."/>
            <person name="Birren B."/>
        </authorList>
    </citation>
    <scope>NUCLEOTIDE SEQUENCE [LARGE SCALE GENOMIC DNA]</scope>
    <source>
        <strain evidence="7 8">CBS 101466</strain>
    </source>
</reference>
<evidence type="ECO:0000256" key="5">
    <source>
        <dbReference type="SAM" id="MobiDB-lite"/>
    </source>
</evidence>
<dbReference type="RefSeq" id="XP_008719141.1">
    <property type="nucleotide sequence ID" value="XM_008720919.1"/>
</dbReference>
<feature type="compositionally biased region" description="Polar residues" evidence="5">
    <location>
        <begin position="108"/>
        <end position="124"/>
    </location>
</feature>
<dbReference type="OrthoDB" id="194358at2759"/>
<dbReference type="PANTHER" id="PTHR46494">
    <property type="entry name" value="CORA FAMILY METAL ION TRANSPORTER (EUROFUNG)"/>
    <property type="match status" value="1"/>
</dbReference>
<evidence type="ECO:0000313" key="7">
    <source>
        <dbReference type="EMBL" id="ETN38552.1"/>
    </source>
</evidence>
<dbReference type="HOGENOM" id="CLU_419759_0_0_1"/>
<name>W2RQ04_CYPE1</name>
<dbReference type="GO" id="GO:0000287">
    <property type="term" value="F:magnesium ion binding"/>
    <property type="evidence" value="ECO:0007669"/>
    <property type="project" value="TreeGrafter"/>
</dbReference>
<dbReference type="InterPro" id="IPR002523">
    <property type="entry name" value="MgTranspt_CorA/ZnTranspt_ZntB"/>
</dbReference>
<evidence type="ECO:0000313" key="8">
    <source>
        <dbReference type="Proteomes" id="UP000030752"/>
    </source>
</evidence>
<dbReference type="EMBL" id="KB822722">
    <property type="protein sequence ID" value="ETN38552.1"/>
    <property type="molecule type" value="Genomic_DNA"/>
</dbReference>
<evidence type="ECO:0000256" key="2">
    <source>
        <dbReference type="ARBA" id="ARBA00022692"/>
    </source>
</evidence>
<dbReference type="GeneID" id="19973927"/>
<organism evidence="7 8">
    <name type="scientific">Cyphellophora europaea (strain CBS 101466)</name>
    <name type="common">Phialophora europaea</name>
    <dbReference type="NCBI Taxonomy" id="1220924"/>
    <lineage>
        <taxon>Eukaryota</taxon>
        <taxon>Fungi</taxon>
        <taxon>Dikarya</taxon>
        <taxon>Ascomycota</taxon>
        <taxon>Pezizomycotina</taxon>
        <taxon>Eurotiomycetes</taxon>
        <taxon>Chaetothyriomycetidae</taxon>
        <taxon>Chaetothyriales</taxon>
        <taxon>Cyphellophoraceae</taxon>
        <taxon>Cyphellophora</taxon>
    </lineage>
</organism>
<dbReference type="InterPro" id="IPR045863">
    <property type="entry name" value="CorA_TM1_TM2"/>
</dbReference>
<dbReference type="SUPFAM" id="SSF144083">
    <property type="entry name" value="Magnesium transport protein CorA, transmembrane region"/>
    <property type="match status" value="1"/>
</dbReference>
<evidence type="ECO:0000256" key="4">
    <source>
        <dbReference type="ARBA" id="ARBA00023136"/>
    </source>
</evidence>
<dbReference type="GO" id="GO:0015087">
    <property type="term" value="F:cobalt ion transmembrane transporter activity"/>
    <property type="evidence" value="ECO:0007669"/>
    <property type="project" value="TreeGrafter"/>
</dbReference>
<feature type="transmembrane region" description="Helical" evidence="6">
    <location>
        <begin position="534"/>
        <end position="555"/>
    </location>
</feature>
<dbReference type="InParanoid" id="W2RQ04"/>
<keyword evidence="2 6" id="KW-0812">Transmembrane</keyword>
<feature type="transmembrane region" description="Helical" evidence="6">
    <location>
        <begin position="567"/>
        <end position="588"/>
    </location>
</feature>
<dbReference type="AlphaFoldDB" id="W2RQ04"/>
<dbReference type="Proteomes" id="UP000030752">
    <property type="component" value="Unassembled WGS sequence"/>
</dbReference>
<dbReference type="VEuPathDB" id="FungiDB:HMPREF1541_06588"/>
<evidence type="ECO:0000256" key="1">
    <source>
        <dbReference type="ARBA" id="ARBA00004651"/>
    </source>
</evidence>
<protein>
    <submittedName>
        <fullName evidence="7">Uncharacterized protein</fullName>
    </submittedName>
</protein>
<dbReference type="Pfam" id="PF01544">
    <property type="entry name" value="CorA"/>
    <property type="match status" value="1"/>
</dbReference>
<proteinExistence type="predicted"/>
<accession>W2RQ04</accession>
<keyword evidence="8" id="KW-1185">Reference proteome</keyword>
<keyword evidence="4 6" id="KW-0472">Membrane</keyword>